<evidence type="ECO:0000256" key="1">
    <source>
        <dbReference type="ARBA" id="ARBA00010982"/>
    </source>
</evidence>
<dbReference type="InterPro" id="IPR016039">
    <property type="entry name" value="Thiolase-like"/>
</dbReference>
<dbReference type="KEGG" id="nsl:BOX37_15485"/>
<proteinExistence type="inferred from homology"/>
<dbReference type="PROSITE" id="PS00099">
    <property type="entry name" value="THIOLASE_3"/>
    <property type="match status" value="1"/>
</dbReference>
<evidence type="ECO:0000256" key="2">
    <source>
        <dbReference type="ARBA" id="ARBA00022679"/>
    </source>
</evidence>
<feature type="active site" description="Acyl-thioester intermediate" evidence="4">
    <location>
        <position position="92"/>
    </location>
</feature>
<dbReference type="PROSITE" id="PS00737">
    <property type="entry name" value="THIOLASE_2"/>
    <property type="match status" value="1"/>
</dbReference>
<keyword evidence="3 5" id="KW-0012">Acyltransferase</keyword>
<dbReference type="InterPro" id="IPR020617">
    <property type="entry name" value="Thiolase_C"/>
</dbReference>
<keyword evidence="2 5" id="KW-0808">Transferase</keyword>
<evidence type="ECO:0000313" key="8">
    <source>
        <dbReference type="EMBL" id="APE35117.1"/>
    </source>
</evidence>
<sequence>MTEAFIYEAIRTPRGRGKKTGALHGVKPLDLVVGLIDELKARHPGLDPRLIDDIVLGVVSPVGDQGADIAKTAALAAGLPDTVAGVQLNRFCGSGLEAVNTAAQKVRSGWEQLVIAGGVESMSRVPLGSDGGAWAMDPITNYESYFVPQGIGADLIATIEGFSRADVDAFAVRSQQRAAAAWAGGYFAKSVVPVTDINGAVVLDHDEFMRPDTTVESLAGLTPSFAAMGEMGGFDAVALQRYHHVEKIDHVHHAGNSSGIVDGAALVLVGSAAAGRAAGLTPRARVVASAVSGSDATIMLTGPIPATEKVLALAGLTVDDIDLFELNEAFASVVLNYQKKLAIPDEKLNVNGGAIAMGHPLGATGAMITGTMIDELERRGARRALITLCIGGGMGIATIIERV</sequence>
<gene>
    <name evidence="8" type="ORF">BOX37_15485</name>
</gene>
<dbReference type="EMBL" id="CP018082">
    <property type="protein sequence ID" value="APE35117.1"/>
    <property type="molecule type" value="Genomic_DNA"/>
</dbReference>
<evidence type="ECO:0000256" key="5">
    <source>
        <dbReference type="RuleBase" id="RU003557"/>
    </source>
</evidence>
<dbReference type="GO" id="GO:0016747">
    <property type="term" value="F:acyltransferase activity, transferring groups other than amino-acyl groups"/>
    <property type="evidence" value="ECO:0007669"/>
    <property type="project" value="InterPro"/>
</dbReference>
<dbReference type="Proteomes" id="UP000183810">
    <property type="component" value="Chromosome"/>
</dbReference>
<accession>A0A1J0VSV9</accession>
<protein>
    <submittedName>
        <fullName evidence="8">Acetyl-CoA acetyltransferase</fullName>
    </submittedName>
</protein>
<dbReference type="RefSeq" id="WP_071928302.1">
    <property type="nucleotide sequence ID" value="NZ_CP018082.1"/>
</dbReference>
<organism evidence="8 9">
    <name type="scientific">Nocardia mangyaensis</name>
    <dbReference type="NCBI Taxonomy" id="2213200"/>
    <lineage>
        <taxon>Bacteria</taxon>
        <taxon>Bacillati</taxon>
        <taxon>Actinomycetota</taxon>
        <taxon>Actinomycetes</taxon>
        <taxon>Mycobacteriales</taxon>
        <taxon>Nocardiaceae</taxon>
        <taxon>Nocardia</taxon>
    </lineage>
</organism>
<name>A0A1J0VSV9_9NOCA</name>
<dbReference type="PANTHER" id="PTHR43365">
    <property type="entry name" value="BLR7806 PROTEIN"/>
    <property type="match status" value="1"/>
</dbReference>
<comment type="similarity">
    <text evidence="1 5">Belongs to the thiolase-like superfamily. Thiolase family.</text>
</comment>
<dbReference type="InterPro" id="IPR020615">
    <property type="entry name" value="Thiolase_acyl_enz_int_AS"/>
</dbReference>
<dbReference type="InterPro" id="IPR020613">
    <property type="entry name" value="Thiolase_CS"/>
</dbReference>
<dbReference type="PROSITE" id="PS00098">
    <property type="entry name" value="THIOLASE_1"/>
    <property type="match status" value="1"/>
</dbReference>
<feature type="active site" description="Proton acceptor" evidence="4">
    <location>
        <position position="359"/>
    </location>
</feature>
<dbReference type="PANTHER" id="PTHR43365:SF1">
    <property type="entry name" value="ACETYL-COA C-ACYLTRANSFERASE"/>
    <property type="match status" value="1"/>
</dbReference>
<dbReference type="PIRSF" id="PIRSF000429">
    <property type="entry name" value="Ac-CoA_Ac_transf"/>
    <property type="match status" value="1"/>
</dbReference>
<feature type="active site" description="Proton acceptor" evidence="4">
    <location>
        <position position="389"/>
    </location>
</feature>
<reference evidence="8" key="1">
    <citation type="submission" date="2016-11" db="EMBL/GenBank/DDBJ databases">
        <authorList>
            <person name="Jaros S."/>
            <person name="Januszkiewicz K."/>
            <person name="Wedrychowicz H."/>
        </authorList>
    </citation>
    <scope>NUCLEOTIDE SEQUENCE [LARGE SCALE GENOMIC DNA]</scope>
    <source>
        <strain evidence="8">Y48</strain>
    </source>
</reference>
<dbReference type="InterPro" id="IPR020616">
    <property type="entry name" value="Thiolase_N"/>
</dbReference>
<dbReference type="Gene3D" id="3.40.47.10">
    <property type="match status" value="2"/>
</dbReference>
<evidence type="ECO:0000256" key="3">
    <source>
        <dbReference type="ARBA" id="ARBA00023315"/>
    </source>
</evidence>
<dbReference type="Pfam" id="PF02803">
    <property type="entry name" value="Thiolase_C"/>
    <property type="match status" value="1"/>
</dbReference>
<dbReference type="OrthoDB" id="9764638at2"/>
<evidence type="ECO:0000313" key="9">
    <source>
        <dbReference type="Proteomes" id="UP000183810"/>
    </source>
</evidence>
<dbReference type="AlphaFoldDB" id="A0A1J0VSV9"/>
<evidence type="ECO:0000256" key="4">
    <source>
        <dbReference type="PIRSR" id="PIRSR000429-1"/>
    </source>
</evidence>
<dbReference type="Pfam" id="PF00108">
    <property type="entry name" value="Thiolase_N"/>
    <property type="match status" value="1"/>
</dbReference>
<dbReference type="SUPFAM" id="SSF53901">
    <property type="entry name" value="Thiolase-like"/>
    <property type="match status" value="2"/>
</dbReference>
<dbReference type="InterPro" id="IPR020610">
    <property type="entry name" value="Thiolase_AS"/>
</dbReference>
<evidence type="ECO:0000259" key="6">
    <source>
        <dbReference type="Pfam" id="PF00108"/>
    </source>
</evidence>
<feature type="domain" description="Thiolase N-terminal" evidence="6">
    <location>
        <begin position="5"/>
        <end position="269"/>
    </location>
</feature>
<keyword evidence="9" id="KW-1185">Reference proteome</keyword>
<feature type="domain" description="Thiolase C-terminal" evidence="7">
    <location>
        <begin position="281"/>
        <end position="402"/>
    </location>
</feature>
<evidence type="ECO:0000259" key="7">
    <source>
        <dbReference type="Pfam" id="PF02803"/>
    </source>
</evidence>
<dbReference type="InterPro" id="IPR002155">
    <property type="entry name" value="Thiolase"/>
</dbReference>
<dbReference type="NCBIfam" id="TIGR01930">
    <property type="entry name" value="AcCoA-C-Actrans"/>
    <property type="match status" value="1"/>
</dbReference>
<dbReference type="NCBIfam" id="NF006090">
    <property type="entry name" value="PRK08242.1"/>
    <property type="match status" value="1"/>
</dbReference>
<dbReference type="CDD" id="cd00751">
    <property type="entry name" value="thiolase"/>
    <property type="match status" value="1"/>
</dbReference>